<name>A0A2W5ZDA2_9BACT</name>
<dbReference type="Proteomes" id="UP000606991">
    <property type="component" value="Unassembled WGS sequence"/>
</dbReference>
<sequence length="382" mass="40309">MTAVLIVGLVTRAVLVPITHGSDFTVWDLASRATLDGVNVYAHHPAYSGGPYPYFPLFLYVELPMQWLALHTGVSFTILGKLPIVAADLLATLLVVGELKRLDVTTRLQAIAAAVLFLNPLVLYNGAFYGRFDSVCLALLLLAFRAYQRDQTATGRFSICYALAIAAKTFPIFLLPWLARHNRSGIARRLVTVAGVLFVVAAPYLITSPAAFATDLLYSADKLPGGLSWQVVLHGFPAGLQVGTGDVLLGVFVVAAAAIALVDDLALAAAATLVAFLLLSKQVIEQYLIWPLPFLIIVGAGRRSRAAWLLIAEVTLAGMLVNAHYHPFGVQPVALNVVLALAVAATLACMILSEHTRSSIGKAGGAPQAGAAAAHVAVGAGN</sequence>
<evidence type="ECO:0000313" key="3">
    <source>
        <dbReference type="EMBL" id="PZR80905.1"/>
    </source>
</evidence>
<gene>
    <name evidence="3" type="ORF">DLM65_06925</name>
    <name evidence="2" type="ORF">JF886_03335</name>
</gene>
<protein>
    <recommendedName>
        <fullName evidence="6">Glycosyltransferase RgtA/B/C/D-like domain-containing protein</fullName>
    </recommendedName>
</protein>
<evidence type="ECO:0008006" key="6">
    <source>
        <dbReference type="Google" id="ProtNLM"/>
    </source>
</evidence>
<evidence type="ECO:0000256" key="1">
    <source>
        <dbReference type="SAM" id="Phobius"/>
    </source>
</evidence>
<dbReference type="RefSeq" id="WP_337309606.1">
    <property type="nucleotide sequence ID" value="NZ_JAEKNS010000040.1"/>
</dbReference>
<feature type="transmembrane region" description="Helical" evidence="1">
    <location>
        <begin position="104"/>
        <end position="122"/>
    </location>
</feature>
<dbReference type="EMBL" id="QHBU01000130">
    <property type="protein sequence ID" value="PZR80905.1"/>
    <property type="molecule type" value="Genomic_DNA"/>
</dbReference>
<evidence type="ECO:0000313" key="2">
    <source>
        <dbReference type="EMBL" id="MBJ7593887.1"/>
    </source>
</evidence>
<keyword evidence="1" id="KW-0812">Transmembrane</keyword>
<accession>A0A2W5ZDA2</accession>
<keyword evidence="1" id="KW-1133">Transmembrane helix</keyword>
<evidence type="ECO:0000313" key="5">
    <source>
        <dbReference type="Proteomes" id="UP000606991"/>
    </source>
</evidence>
<reference evidence="3" key="2">
    <citation type="submission" date="2018-05" db="EMBL/GenBank/DDBJ databases">
        <authorList>
            <person name="Ferrari B."/>
        </authorList>
    </citation>
    <scope>NUCLEOTIDE SEQUENCE</scope>
    <source>
        <strain evidence="3">RRmetagenome_bin12</strain>
    </source>
</reference>
<feature type="transmembrane region" description="Helical" evidence="1">
    <location>
        <begin position="333"/>
        <end position="352"/>
    </location>
</feature>
<dbReference type="AlphaFoldDB" id="A0A2W5ZDA2"/>
<feature type="transmembrane region" description="Helical" evidence="1">
    <location>
        <begin position="305"/>
        <end position="327"/>
    </location>
</feature>
<dbReference type="Proteomes" id="UP000248724">
    <property type="component" value="Unassembled WGS sequence"/>
</dbReference>
<feature type="transmembrane region" description="Helical" evidence="1">
    <location>
        <begin position="191"/>
        <end position="218"/>
    </location>
</feature>
<feature type="transmembrane region" description="Helical" evidence="1">
    <location>
        <begin position="265"/>
        <end position="284"/>
    </location>
</feature>
<feature type="transmembrane region" description="Helical" evidence="1">
    <location>
        <begin position="74"/>
        <end position="97"/>
    </location>
</feature>
<reference evidence="3 4" key="1">
    <citation type="journal article" date="2017" name="Nature">
        <title>Atmospheric trace gases support primary production in Antarctic desert surface soil.</title>
        <authorList>
            <person name="Ji M."/>
            <person name="Greening C."/>
            <person name="Vanwonterghem I."/>
            <person name="Carere C.R."/>
            <person name="Bay S.K."/>
            <person name="Steen J.A."/>
            <person name="Montgomery K."/>
            <person name="Lines T."/>
            <person name="Beardall J."/>
            <person name="van Dorst J."/>
            <person name="Snape I."/>
            <person name="Stott M.B."/>
            <person name="Hugenholtz P."/>
            <person name="Ferrari B.C."/>
        </authorList>
    </citation>
    <scope>NUCLEOTIDE SEQUENCE [LARGE SCALE GENOMIC DNA]</scope>
    <source>
        <strain evidence="3">RRmetagenome_bin12</strain>
    </source>
</reference>
<feature type="transmembrane region" description="Helical" evidence="1">
    <location>
        <begin position="159"/>
        <end position="179"/>
    </location>
</feature>
<accession>A0A934N953</accession>
<evidence type="ECO:0000313" key="4">
    <source>
        <dbReference type="Proteomes" id="UP000248724"/>
    </source>
</evidence>
<reference evidence="2 5" key="3">
    <citation type="submission" date="2020-10" db="EMBL/GenBank/DDBJ databases">
        <title>Ca. Dormibacterota MAGs.</title>
        <authorList>
            <person name="Montgomery K."/>
        </authorList>
    </citation>
    <scope>NUCLEOTIDE SEQUENCE [LARGE SCALE GENOMIC DNA]</scope>
    <source>
        <strain evidence="2">SC8812_S17_18</strain>
    </source>
</reference>
<comment type="caution">
    <text evidence="3">The sequence shown here is derived from an EMBL/GenBank/DDBJ whole genome shotgun (WGS) entry which is preliminary data.</text>
</comment>
<proteinExistence type="predicted"/>
<dbReference type="EMBL" id="JAEKNS010000040">
    <property type="protein sequence ID" value="MBJ7593887.1"/>
    <property type="molecule type" value="Genomic_DNA"/>
</dbReference>
<organism evidence="3 4">
    <name type="scientific">Candidatus Aeolococcus gillhamiae</name>
    <dbReference type="NCBI Taxonomy" id="3127015"/>
    <lineage>
        <taxon>Bacteria</taxon>
        <taxon>Bacillati</taxon>
        <taxon>Candidatus Dormiibacterota</taxon>
        <taxon>Candidatus Dormibacteria</taxon>
        <taxon>Candidatus Aeolococcales</taxon>
        <taxon>Candidatus Aeolococcaceae</taxon>
        <taxon>Candidatus Aeolococcus</taxon>
    </lineage>
</organism>
<keyword evidence="1" id="KW-0472">Membrane</keyword>